<dbReference type="EMBL" id="BAAAFZ010000058">
    <property type="protein sequence ID" value="GAA0594366.1"/>
    <property type="molecule type" value="Genomic_DNA"/>
</dbReference>
<organism evidence="4 5">
    <name type="scientific">Craurococcus roseus</name>
    <dbReference type="NCBI Taxonomy" id="77585"/>
    <lineage>
        <taxon>Bacteria</taxon>
        <taxon>Pseudomonadati</taxon>
        <taxon>Pseudomonadota</taxon>
        <taxon>Alphaproteobacteria</taxon>
        <taxon>Acetobacterales</taxon>
        <taxon>Acetobacteraceae</taxon>
        <taxon>Craurococcus</taxon>
    </lineage>
</organism>
<dbReference type="RefSeq" id="WP_343896750.1">
    <property type="nucleotide sequence ID" value="NZ_BAAAFZ010000058.1"/>
</dbReference>
<sequence length="133" mass="13432">MESAFAKALGAAVLVTAFGFAAAPLGAQQASPGPQPGAEQGTNAAGAQVPEATVQRAGAAIRDLSGIQARFTQRMQSAQPAEQEAIAAEASGAAEAALASRGLTLDEYNSVIRLAQADQSLRERLISAARGAR</sequence>
<feature type="signal peptide" evidence="2">
    <location>
        <begin position="1"/>
        <end position="22"/>
    </location>
</feature>
<name>A0ABP3QUB9_9PROT</name>
<protein>
    <recommendedName>
        <fullName evidence="3">DUF4168 domain-containing protein</fullName>
    </recommendedName>
</protein>
<feature type="chain" id="PRO_5047161069" description="DUF4168 domain-containing protein" evidence="2">
    <location>
        <begin position="23"/>
        <end position="133"/>
    </location>
</feature>
<dbReference type="Proteomes" id="UP001501588">
    <property type="component" value="Unassembled WGS sequence"/>
</dbReference>
<gene>
    <name evidence="4" type="ORF">GCM10009416_35830</name>
</gene>
<accession>A0ABP3QUB9</accession>
<keyword evidence="5" id="KW-1185">Reference proteome</keyword>
<feature type="domain" description="DUF4168" evidence="3">
    <location>
        <begin position="52"/>
        <end position="124"/>
    </location>
</feature>
<comment type="caution">
    <text evidence="4">The sequence shown here is derived from an EMBL/GenBank/DDBJ whole genome shotgun (WGS) entry which is preliminary data.</text>
</comment>
<evidence type="ECO:0000313" key="5">
    <source>
        <dbReference type="Proteomes" id="UP001501588"/>
    </source>
</evidence>
<evidence type="ECO:0000259" key="3">
    <source>
        <dbReference type="Pfam" id="PF13767"/>
    </source>
</evidence>
<dbReference type="Pfam" id="PF13767">
    <property type="entry name" value="DUF4168"/>
    <property type="match status" value="1"/>
</dbReference>
<feature type="region of interest" description="Disordered" evidence="1">
    <location>
        <begin position="26"/>
        <end position="51"/>
    </location>
</feature>
<evidence type="ECO:0000256" key="1">
    <source>
        <dbReference type="SAM" id="MobiDB-lite"/>
    </source>
</evidence>
<proteinExistence type="predicted"/>
<dbReference type="InterPro" id="IPR025433">
    <property type="entry name" value="DUF4168"/>
</dbReference>
<reference evidence="5" key="1">
    <citation type="journal article" date="2019" name="Int. J. Syst. Evol. Microbiol.">
        <title>The Global Catalogue of Microorganisms (GCM) 10K type strain sequencing project: providing services to taxonomists for standard genome sequencing and annotation.</title>
        <authorList>
            <consortium name="The Broad Institute Genomics Platform"/>
            <consortium name="The Broad Institute Genome Sequencing Center for Infectious Disease"/>
            <person name="Wu L."/>
            <person name="Ma J."/>
        </authorList>
    </citation>
    <scope>NUCLEOTIDE SEQUENCE [LARGE SCALE GENOMIC DNA]</scope>
    <source>
        <strain evidence="5">JCM 9933</strain>
    </source>
</reference>
<evidence type="ECO:0000313" key="4">
    <source>
        <dbReference type="EMBL" id="GAA0594366.1"/>
    </source>
</evidence>
<evidence type="ECO:0000256" key="2">
    <source>
        <dbReference type="SAM" id="SignalP"/>
    </source>
</evidence>
<keyword evidence="2" id="KW-0732">Signal</keyword>